<evidence type="ECO:0000256" key="1">
    <source>
        <dbReference type="ARBA" id="ARBA00038101"/>
    </source>
</evidence>
<sequence>MMVQLVGVFFCVVLSQVGLPPRVAAELVAGKEQAEEVVKNEPGAAARDALIGQEEKATIDAVDGLEMRDFSVLEAVDALEKVGFDQSLAKNVRGAAITQLALAHENVFPSFATKEASSKGSTSVSSASYSHTMADNPILNRTRAVELYRLGAKLGNETAQFRMGTLYATGALGVKRDPVTMLLHYYFSALGGHTGAQMALGFRHSLGLGTPKNCNTAVMYYELAANAAVDLMEMNGVASLSEKERLSLDKKSRGIIGRGSARGEDEDVVDYYKHAAEKGDVTALVALGQIHFYGARGVERDAAMAVHYFRLAAATGDPTAQTSLGYMLAKGMGTEQDVDAAFKNFTSAAEAGSAGALNGLGYLYLYGLGVKQDSTKALRYFNDAAEQGNSEAYYNLGALYVSGVGVRRRNYNSAVKYFTLATQKGHTLAMHKLAQMNLHAIGTRKNCNHALQLFKEVAERGDIVRLLSRGFSYWNNDDDPESALQMYLVASELGYEVAQSNAAWLLESGADIRGGIKPEPVEGQEQVGDEKENEEKEKPEVEEVDELAEVIGTLMALGYEYLSAMFPEMATVRGSEDALRLYELAAEQGNVEARLKIGDFYYYGMGELKDPNFELAAEHYKQASNLHNAQAMFNLGFMHQHGIGLPRDFPLAKRYYDKAETTSSDARVPVSLALTSLWLHRVQRAILYKENTNDFDLPYVVDIVGEFARKWFPVDDSNKEQVPATDSSSGGADDVNQKQVPATGSSSGGTKETITTEDAIDGDGASSSSFFSANGAAAAYDEAFNYVNELEDDTIVAIVLFMLLVLVLLMRSREQHRRHMQQIQTQGREPHPHQD</sequence>
<feature type="region of interest" description="Disordered" evidence="2">
    <location>
        <begin position="515"/>
        <end position="541"/>
    </location>
</feature>
<dbReference type="PANTHER" id="PTHR11102:SF147">
    <property type="entry name" value="SEL1L ADAPTOR SUBUNIT OF ERAD E3 UBIQUITIN LIGASE"/>
    <property type="match status" value="1"/>
</dbReference>
<dbReference type="AlphaFoldDB" id="A0A7S2RHK4"/>
<proteinExistence type="inferred from homology"/>
<feature type="compositionally biased region" description="Polar residues" evidence="2">
    <location>
        <begin position="737"/>
        <end position="753"/>
    </location>
</feature>
<dbReference type="PANTHER" id="PTHR11102">
    <property type="entry name" value="SEL-1-LIKE PROTEIN"/>
    <property type="match status" value="1"/>
</dbReference>
<organism evidence="5">
    <name type="scientific">Mucochytrium quahogii</name>
    <dbReference type="NCBI Taxonomy" id="96639"/>
    <lineage>
        <taxon>Eukaryota</taxon>
        <taxon>Sar</taxon>
        <taxon>Stramenopiles</taxon>
        <taxon>Bigyra</taxon>
        <taxon>Labyrinthulomycetes</taxon>
        <taxon>Thraustochytrida</taxon>
        <taxon>Thraustochytriidae</taxon>
        <taxon>Mucochytrium</taxon>
    </lineage>
</organism>
<feature type="transmembrane region" description="Helical" evidence="3">
    <location>
        <begin position="794"/>
        <end position="810"/>
    </location>
</feature>
<dbReference type="SMART" id="SM00671">
    <property type="entry name" value="SEL1"/>
    <property type="match status" value="10"/>
</dbReference>
<accession>A0A7S2RHK4</accession>
<keyword evidence="3" id="KW-0812">Transmembrane</keyword>
<feature type="chain" id="PRO_5031386263" evidence="4">
    <location>
        <begin position="26"/>
        <end position="835"/>
    </location>
</feature>
<comment type="similarity">
    <text evidence="1">Belongs to the sel-1 family.</text>
</comment>
<reference evidence="5" key="1">
    <citation type="submission" date="2021-01" db="EMBL/GenBank/DDBJ databases">
        <authorList>
            <person name="Corre E."/>
            <person name="Pelletier E."/>
            <person name="Niang G."/>
            <person name="Scheremetjew M."/>
            <person name="Finn R."/>
            <person name="Kale V."/>
            <person name="Holt S."/>
            <person name="Cochrane G."/>
            <person name="Meng A."/>
            <person name="Brown T."/>
            <person name="Cohen L."/>
        </authorList>
    </citation>
    <scope>NUCLEOTIDE SEQUENCE</scope>
    <source>
        <strain evidence="5">NY070348D</strain>
    </source>
</reference>
<evidence type="ECO:0000313" key="5">
    <source>
        <dbReference type="EMBL" id="CAD9670279.1"/>
    </source>
</evidence>
<dbReference type="GO" id="GO:0036503">
    <property type="term" value="P:ERAD pathway"/>
    <property type="evidence" value="ECO:0007669"/>
    <property type="project" value="TreeGrafter"/>
</dbReference>
<protein>
    <submittedName>
        <fullName evidence="5">Uncharacterized protein</fullName>
    </submittedName>
</protein>
<dbReference type="InterPro" id="IPR011990">
    <property type="entry name" value="TPR-like_helical_dom_sf"/>
</dbReference>
<keyword evidence="3" id="KW-0472">Membrane</keyword>
<evidence type="ECO:0000256" key="4">
    <source>
        <dbReference type="SAM" id="SignalP"/>
    </source>
</evidence>
<dbReference type="SUPFAM" id="SSF81901">
    <property type="entry name" value="HCP-like"/>
    <property type="match status" value="4"/>
</dbReference>
<gene>
    <name evidence="5" type="ORF">QSP1433_LOCUS3117</name>
</gene>
<evidence type="ECO:0000256" key="3">
    <source>
        <dbReference type="SAM" id="Phobius"/>
    </source>
</evidence>
<keyword evidence="4" id="KW-0732">Signal</keyword>
<dbReference type="Gene3D" id="1.25.40.10">
    <property type="entry name" value="Tetratricopeptide repeat domain"/>
    <property type="match status" value="2"/>
</dbReference>
<feature type="compositionally biased region" description="Basic and acidic residues" evidence="2">
    <location>
        <begin position="528"/>
        <end position="541"/>
    </location>
</feature>
<feature type="signal peptide" evidence="4">
    <location>
        <begin position="1"/>
        <end position="25"/>
    </location>
</feature>
<dbReference type="InterPro" id="IPR050767">
    <property type="entry name" value="Sel1_AlgK"/>
</dbReference>
<dbReference type="Pfam" id="PF08238">
    <property type="entry name" value="Sel1"/>
    <property type="match status" value="11"/>
</dbReference>
<evidence type="ECO:0000256" key="2">
    <source>
        <dbReference type="SAM" id="MobiDB-lite"/>
    </source>
</evidence>
<feature type="region of interest" description="Disordered" evidence="2">
    <location>
        <begin position="717"/>
        <end position="761"/>
    </location>
</feature>
<dbReference type="InterPro" id="IPR006597">
    <property type="entry name" value="Sel1-like"/>
</dbReference>
<dbReference type="EMBL" id="HBHK01005298">
    <property type="protein sequence ID" value="CAD9670279.1"/>
    <property type="molecule type" value="Transcribed_RNA"/>
</dbReference>
<name>A0A7S2RHK4_9STRA</name>
<keyword evidence="3" id="KW-1133">Transmembrane helix</keyword>
<dbReference type="GO" id="GO:0005789">
    <property type="term" value="C:endoplasmic reticulum membrane"/>
    <property type="evidence" value="ECO:0007669"/>
    <property type="project" value="TreeGrafter"/>
</dbReference>